<evidence type="ECO:0000313" key="8">
    <source>
        <dbReference type="EMBL" id="CEN36680.1"/>
    </source>
</evidence>
<evidence type="ECO:0000313" key="9">
    <source>
        <dbReference type="Proteomes" id="UP000038083"/>
    </source>
</evidence>
<dbReference type="PANTHER" id="PTHR37422:SF13">
    <property type="entry name" value="LIPOPOLYSACCHARIDE BIOSYNTHESIS PROTEIN PA4999-RELATED"/>
    <property type="match status" value="1"/>
</dbReference>
<feature type="transmembrane region" description="Helical" evidence="6">
    <location>
        <begin position="205"/>
        <end position="220"/>
    </location>
</feature>
<organism evidence="8 9">
    <name type="scientific">Capnocytophaga cynodegmi</name>
    <dbReference type="NCBI Taxonomy" id="28189"/>
    <lineage>
        <taxon>Bacteria</taxon>
        <taxon>Pseudomonadati</taxon>
        <taxon>Bacteroidota</taxon>
        <taxon>Flavobacteriia</taxon>
        <taxon>Flavobacteriales</taxon>
        <taxon>Flavobacteriaceae</taxon>
        <taxon>Capnocytophaga</taxon>
    </lineage>
</organism>
<dbReference type="InterPro" id="IPR007016">
    <property type="entry name" value="O-antigen_ligase-rel_domated"/>
</dbReference>
<feature type="transmembrane region" description="Helical" evidence="6">
    <location>
        <begin position="410"/>
        <end position="429"/>
    </location>
</feature>
<feature type="transmembrane region" description="Helical" evidence="6">
    <location>
        <begin position="115"/>
        <end position="133"/>
    </location>
</feature>
<feature type="transmembrane region" description="Helical" evidence="6">
    <location>
        <begin position="334"/>
        <end position="351"/>
    </location>
</feature>
<protein>
    <recommendedName>
        <fullName evidence="7">O-antigen ligase-related domain-containing protein</fullName>
    </recommendedName>
</protein>
<comment type="subcellular location">
    <subcellularLocation>
        <location evidence="1">Membrane</location>
        <topology evidence="1">Multi-pass membrane protein</topology>
    </subcellularLocation>
</comment>
<dbReference type="Proteomes" id="UP000038083">
    <property type="component" value="Unassembled WGS sequence"/>
</dbReference>
<keyword evidence="4 6" id="KW-0472">Membrane</keyword>
<evidence type="ECO:0000256" key="3">
    <source>
        <dbReference type="ARBA" id="ARBA00022989"/>
    </source>
</evidence>
<feature type="transmembrane region" description="Helical" evidence="6">
    <location>
        <begin position="25"/>
        <end position="44"/>
    </location>
</feature>
<feature type="transmembrane region" description="Helical" evidence="6">
    <location>
        <begin position="358"/>
        <end position="375"/>
    </location>
</feature>
<dbReference type="EMBL" id="CDOG01000012">
    <property type="protein sequence ID" value="CEN36680.1"/>
    <property type="molecule type" value="Genomic_DNA"/>
</dbReference>
<keyword evidence="2 6" id="KW-0812">Transmembrane</keyword>
<accession>A0A0B7HBN1</accession>
<dbReference type="OrthoDB" id="1454576at2"/>
<feature type="transmembrane region" description="Helical" evidence="6">
    <location>
        <begin position="153"/>
        <end position="171"/>
    </location>
</feature>
<keyword evidence="3 6" id="KW-1133">Transmembrane helix</keyword>
<dbReference type="AlphaFoldDB" id="A0A0B7HBN1"/>
<feature type="domain" description="O-antigen ligase-related" evidence="7">
    <location>
        <begin position="189"/>
        <end position="341"/>
    </location>
</feature>
<evidence type="ECO:0000256" key="6">
    <source>
        <dbReference type="SAM" id="Phobius"/>
    </source>
</evidence>
<evidence type="ECO:0000256" key="2">
    <source>
        <dbReference type="ARBA" id="ARBA00022692"/>
    </source>
</evidence>
<dbReference type="Gene3D" id="1.25.40.10">
    <property type="entry name" value="Tetratricopeptide repeat domain"/>
    <property type="match status" value="1"/>
</dbReference>
<dbReference type="SUPFAM" id="SSF48452">
    <property type="entry name" value="TPR-like"/>
    <property type="match status" value="1"/>
</dbReference>
<dbReference type="InterPro" id="IPR051533">
    <property type="entry name" value="WaaL-like"/>
</dbReference>
<sequence length="588" mass="67934">MKKYIQLLFFILTFSLTMNLDKTEILFLFIFFTISFILFCCWLIKVHWFKKTIEIASIFELVVCIVLFSLSVRNFIQGNIYGIDTYEANLLLWGLYFPLTFFNKNNKVFSVQLSYIFIGFMGFEVILGILQSLGILQNANPLFKVGGSFGNPAMLAIYLSVISPLLLSMILTFRRMVNKKDTLTSLFTIAFLLSLYIIIISKTRGAWLSCLVGCLIVVYLRNNLKIEKYIKKELSKRIKITASLLILLLFIFGGYGLYKMKAQSIDGRLLIWSIVLSENRTSLFGKGLGTIETEYGKWQAEYFIKKGISEHEKNTADYVVTIYNTFMEILIEQGWLELLLWGVIFYLIIFYSKKISTIEIGCYASAISIFTLMFSSYPFRVFPIVFYFIFLLSVLSTRKKTKIQIKFPKITVLVLTVTTLVTIIYTGFFKSIAFVQLKKGRELIEKNRFEEGISEMKKAESQLQKNGIFNFHLGSSYYMAGDLGKAIFYLDKSTKQSSIPNSFILLGKSYSKLGNVLLAEKYYTIATHIQPSKMYTKYLLFELFKNRDVKKALYWAENIKKHKIKTKTTASEEILQEINDYLNKGDIQ</sequence>
<feature type="transmembrane region" description="Helical" evidence="6">
    <location>
        <begin position="88"/>
        <end position="103"/>
    </location>
</feature>
<feature type="transmembrane region" description="Helical" evidence="6">
    <location>
        <begin position="183"/>
        <end position="199"/>
    </location>
</feature>
<reference evidence="8 9" key="1">
    <citation type="submission" date="2015-01" db="EMBL/GenBank/DDBJ databases">
        <authorList>
            <person name="Xiang T."/>
            <person name="Song Y."/>
            <person name="Huang L."/>
            <person name="Wang B."/>
            <person name="Wu P."/>
        </authorList>
    </citation>
    <scope>NUCLEOTIDE SEQUENCE [LARGE SCALE GENOMIC DNA]</scope>
    <source>
        <strain evidence="8 9">Ccy74</strain>
    </source>
</reference>
<gene>
    <name evidence="8" type="ORF">CCYN74_20018</name>
</gene>
<feature type="repeat" description="TPR" evidence="5">
    <location>
        <begin position="500"/>
        <end position="533"/>
    </location>
</feature>
<feature type="transmembrane region" description="Helical" evidence="6">
    <location>
        <begin position="240"/>
        <end position="258"/>
    </location>
</feature>
<evidence type="ECO:0000256" key="1">
    <source>
        <dbReference type="ARBA" id="ARBA00004141"/>
    </source>
</evidence>
<evidence type="ECO:0000256" key="5">
    <source>
        <dbReference type="PROSITE-ProRule" id="PRU00339"/>
    </source>
</evidence>
<feature type="transmembrane region" description="Helical" evidence="6">
    <location>
        <begin position="56"/>
        <end position="76"/>
    </location>
</feature>
<proteinExistence type="predicted"/>
<feature type="transmembrane region" description="Helical" evidence="6">
    <location>
        <begin position="381"/>
        <end position="398"/>
    </location>
</feature>
<keyword evidence="5" id="KW-0802">TPR repeat</keyword>
<dbReference type="Pfam" id="PF04932">
    <property type="entry name" value="Wzy_C"/>
    <property type="match status" value="1"/>
</dbReference>
<dbReference type="PANTHER" id="PTHR37422">
    <property type="entry name" value="TEICHURONIC ACID BIOSYNTHESIS PROTEIN TUAE"/>
    <property type="match status" value="1"/>
</dbReference>
<dbReference type="InterPro" id="IPR011990">
    <property type="entry name" value="TPR-like_helical_dom_sf"/>
</dbReference>
<dbReference type="GO" id="GO:0016020">
    <property type="term" value="C:membrane"/>
    <property type="evidence" value="ECO:0007669"/>
    <property type="project" value="UniProtKB-SubCell"/>
</dbReference>
<dbReference type="RefSeq" id="WP_082020277.1">
    <property type="nucleotide sequence ID" value="NZ_CDOG01000012.1"/>
</dbReference>
<evidence type="ECO:0000259" key="7">
    <source>
        <dbReference type="Pfam" id="PF04932"/>
    </source>
</evidence>
<evidence type="ECO:0000256" key="4">
    <source>
        <dbReference type="ARBA" id="ARBA00023136"/>
    </source>
</evidence>
<name>A0A0B7HBN1_9FLAO</name>
<dbReference type="InterPro" id="IPR019734">
    <property type="entry name" value="TPR_rpt"/>
</dbReference>
<dbReference type="PROSITE" id="PS50005">
    <property type="entry name" value="TPR"/>
    <property type="match status" value="1"/>
</dbReference>